<evidence type="ECO:0000313" key="5">
    <source>
        <dbReference type="Proteomes" id="UP001562354"/>
    </source>
</evidence>
<feature type="domain" description="C3H1-type" evidence="3">
    <location>
        <begin position="161"/>
        <end position="190"/>
    </location>
</feature>
<proteinExistence type="predicted"/>
<feature type="zinc finger region" description="C3H1-type" evidence="1">
    <location>
        <begin position="161"/>
        <end position="190"/>
    </location>
</feature>
<keyword evidence="5" id="KW-1185">Reference proteome</keyword>
<protein>
    <recommendedName>
        <fullName evidence="3">C3H1-type domain-containing protein</fullName>
    </recommendedName>
</protein>
<feature type="region of interest" description="Disordered" evidence="2">
    <location>
        <begin position="62"/>
        <end position="114"/>
    </location>
</feature>
<keyword evidence="1" id="KW-0862">Zinc</keyword>
<dbReference type="RefSeq" id="XP_069201914.1">
    <property type="nucleotide sequence ID" value="XM_069347306.1"/>
</dbReference>
<dbReference type="InterPro" id="IPR000571">
    <property type="entry name" value="Znf_CCCH"/>
</dbReference>
<keyword evidence="1" id="KW-0479">Metal-binding</keyword>
<feature type="compositionally biased region" description="Basic and acidic residues" evidence="2">
    <location>
        <begin position="101"/>
        <end position="114"/>
    </location>
</feature>
<dbReference type="PROSITE" id="PS50103">
    <property type="entry name" value="ZF_C3H1"/>
    <property type="match status" value="1"/>
</dbReference>
<organism evidence="4 5">
    <name type="scientific">Neodothiora populina</name>
    <dbReference type="NCBI Taxonomy" id="2781224"/>
    <lineage>
        <taxon>Eukaryota</taxon>
        <taxon>Fungi</taxon>
        <taxon>Dikarya</taxon>
        <taxon>Ascomycota</taxon>
        <taxon>Pezizomycotina</taxon>
        <taxon>Dothideomycetes</taxon>
        <taxon>Dothideomycetidae</taxon>
        <taxon>Dothideales</taxon>
        <taxon>Dothioraceae</taxon>
        <taxon>Neodothiora</taxon>
    </lineage>
</organism>
<keyword evidence="1" id="KW-0863">Zinc-finger</keyword>
<dbReference type="EMBL" id="JBFMKM010000006">
    <property type="protein sequence ID" value="KAL1305641.1"/>
    <property type="molecule type" value="Genomic_DNA"/>
</dbReference>
<reference evidence="4 5" key="1">
    <citation type="submission" date="2024-07" db="EMBL/GenBank/DDBJ databases">
        <title>Draft sequence of the Neodothiora populina.</title>
        <authorList>
            <person name="Drown D.D."/>
            <person name="Schuette U.S."/>
            <person name="Buechlein A.B."/>
            <person name="Rusch D.R."/>
            <person name="Winton L.W."/>
            <person name="Adams G.A."/>
        </authorList>
    </citation>
    <scope>NUCLEOTIDE SEQUENCE [LARGE SCALE GENOMIC DNA]</scope>
    <source>
        <strain evidence="4 5">CPC 39397</strain>
    </source>
</reference>
<comment type="caution">
    <text evidence="4">The sequence shown here is derived from an EMBL/GenBank/DDBJ whole genome shotgun (WGS) entry which is preliminary data.</text>
</comment>
<sequence>MSGPKPEWFISRGAGVYTALIPADELPRSIQLKGVPRVMAVDEVVGMAFVAETRSARQCFSLDGGPSAARASPSLASTTASARLPHTSEEPSQRVVVGKGKAPEREDMSQESERSAIAIASASRTPTAVIPARSTLNPVTHPVDSFLVQRPLPPSGQEPDETKKVYCSYWIRHGDCDYMQQGCKYKHEMPGSLEEMKPLGFRRWPKWRGEDQVANGSRGRSGASREVRIEKRSRFFGPDASQARIAPIREGTALDASSKMVDYKGFNEPHPRIIEYGSTDLLHPRTEATTAIATAGPARQPATRSTSNTITSRVDHGRSSRGDEVALPKKRNGGLTLIDLSDAEEEESDKHLSAATRTAERGTSSKVKKRTSHLPSLSISSYSSDSEGTHGPHTPQKAATMAPSAASKVPGVFVPRGESSHMHQDRFRRYQQSRPAPSSARGSSSSSPGQMLVNGPAKPRNGTGDQMEKRAIVDESAGGVANPRTARGLNASIHASPALSD</sequence>
<evidence type="ECO:0000256" key="2">
    <source>
        <dbReference type="SAM" id="MobiDB-lite"/>
    </source>
</evidence>
<gene>
    <name evidence="4" type="ORF">AAFC00_007236</name>
</gene>
<dbReference type="Proteomes" id="UP001562354">
    <property type="component" value="Unassembled WGS sequence"/>
</dbReference>
<accession>A0ABR3PHL5</accession>
<feature type="compositionally biased region" description="Low complexity" evidence="2">
    <location>
        <begin position="373"/>
        <end position="386"/>
    </location>
</feature>
<feature type="compositionally biased region" description="Basic and acidic residues" evidence="2">
    <location>
        <begin position="418"/>
        <end position="428"/>
    </location>
</feature>
<evidence type="ECO:0000256" key="1">
    <source>
        <dbReference type="PROSITE-ProRule" id="PRU00723"/>
    </source>
</evidence>
<evidence type="ECO:0000313" key="4">
    <source>
        <dbReference type="EMBL" id="KAL1305641.1"/>
    </source>
</evidence>
<feature type="compositionally biased region" description="Low complexity" evidence="2">
    <location>
        <begin position="433"/>
        <end position="449"/>
    </location>
</feature>
<name>A0ABR3PHL5_9PEZI</name>
<feature type="compositionally biased region" description="Polar residues" evidence="2">
    <location>
        <begin position="302"/>
        <end position="312"/>
    </location>
</feature>
<evidence type="ECO:0000259" key="3">
    <source>
        <dbReference type="PROSITE" id="PS50103"/>
    </source>
</evidence>
<feature type="compositionally biased region" description="Low complexity" evidence="2">
    <location>
        <begin position="66"/>
        <end position="84"/>
    </location>
</feature>
<feature type="region of interest" description="Disordered" evidence="2">
    <location>
        <begin position="294"/>
        <end position="501"/>
    </location>
</feature>
<feature type="compositionally biased region" description="Basic and acidic residues" evidence="2">
    <location>
        <begin position="313"/>
        <end position="327"/>
    </location>
</feature>
<dbReference type="GeneID" id="95980935"/>